<dbReference type="HOGENOM" id="CLU_1775587_0_0_3"/>
<dbReference type="KEGG" id="oni:Osc7112_3544"/>
<keyword evidence="1" id="KW-1133">Transmembrane helix</keyword>
<dbReference type="AlphaFoldDB" id="K9VKZ9"/>
<name>K9VKZ9_9CYAN</name>
<feature type="transmembrane region" description="Helical" evidence="1">
    <location>
        <begin position="104"/>
        <end position="121"/>
    </location>
</feature>
<organism evidence="2 3">
    <name type="scientific">Phormidium nigroviride PCC 7112</name>
    <dbReference type="NCBI Taxonomy" id="179408"/>
    <lineage>
        <taxon>Bacteria</taxon>
        <taxon>Bacillati</taxon>
        <taxon>Cyanobacteriota</taxon>
        <taxon>Cyanophyceae</taxon>
        <taxon>Oscillatoriophycideae</taxon>
        <taxon>Oscillatoriales</taxon>
        <taxon>Oscillatoriaceae</taxon>
        <taxon>Phormidium</taxon>
    </lineage>
</organism>
<feature type="transmembrane region" description="Helical" evidence="1">
    <location>
        <begin position="77"/>
        <end position="98"/>
    </location>
</feature>
<reference evidence="2 3" key="1">
    <citation type="submission" date="2012-05" db="EMBL/GenBank/DDBJ databases">
        <title>Finished chromosome of genome of Oscillatoria sp. PCC 7112.</title>
        <authorList>
            <consortium name="US DOE Joint Genome Institute"/>
            <person name="Gugger M."/>
            <person name="Coursin T."/>
            <person name="Rippka R."/>
            <person name="Tandeau De Marsac N."/>
            <person name="Huntemann M."/>
            <person name="Wei C.-L."/>
            <person name="Han J."/>
            <person name="Detter J.C."/>
            <person name="Han C."/>
            <person name="Tapia R."/>
            <person name="Davenport K."/>
            <person name="Daligault H."/>
            <person name="Erkkila T."/>
            <person name="Gu W."/>
            <person name="Munk A.C.C."/>
            <person name="Teshima H."/>
            <person name="Xu Y."/>
            <person name="Chain P."/>
            <person name="Chen A."/>
            <person name="Krypides N."/>
            <person name="Mavromatis K."/>
            <person name="Markowitz V."/>
            <person name="Szeto E."/>
            <person name="Ivanova N."/>
            <person name="Mikhailova N."/>
            <person name="Ovchinnikova G."/>
            <person name="Pagani I."/>
            <person name="Pati A."/>
            <person name="Goodwin L."/>
            <person name="Peters L."/>
            <person name="Pitluck S."/>
            <person name="Woyke T."/>
            <person name="Kerfeld C."/>
        </authorList>
    </citation>
    <scope>NUCLEOTIDE SEQUENCE [LARGE SCALE GENOMIC DNA]</scope>
    <source>
        <strain evidence="2 3">PCC 7112</strain>
    </source>
</reference>
<keyword evidence="3" id="KW-1185">Reference proteome</keyword>
<dbReference type="Proteomes" id="UP000010478">
    <property type="component" value="Chromosome"/>
</dbReference>
<protein>
    <recommendedName>
        <fullName evidence="4">Glycine zipper domain-containing protein</fullName>
    </recommendedName>
</protein>
<keyword evidence="1" id="KW-0812">Transmembrane</keyword>
<sequence>MECMRKLVFSDTEMFYRELKTALEQSEQVEVITDYERYSDLPEKLKTIFELHKNKSGEWVNIATGAFIPSSAGVTTINYSALYIFAGAGAGAILGFIVGGPVGAAVGGGIGAIVGTLAVVTSSGRHHVDIEIDANGKLRLKISPIH</sequence>
<evidence type="ECO:0000256" key="1">
    <source>
        <dbReference type="SAM" id="Phobius"/>
    </source>
</evidence>
<evidence type="ECO:0008006" key="4">
    <source>
        <dbReference type="Google" id="ProtNLM"/>
    </source>
</evidence>
<gene>
    <name evidence="2" type="ORF">Osc7112_3544</name>
</gene>
<evidence type="ECO:0000313" key="2">
    <source>
        <dbReference type="EMBL" id="AFZ07910.1"/>
    </source>
</evidence>
<keyword evidence="1" id="KW-0472">Membrane</keyword>
<dbReference type="eggNOG" id="ENOG50337MQ">
    <property type="taxonomic scope" value="Bacteria"/>
</dbReference>
<dbReference type="EMBL" id="CP003614">
    <property type="protein sequence ID" value="AFZ07910.1"/>
    <property type="molecule type" value="Genomic_DNA"/>
</dbReference>
<evidence type="ECO:0000313" key="3">
    <source>
        <dbReference type="Proteomes" id="UP000010478"/>
    </source>
</evidence>
<accession>K9VKZ9</accession>
<proteinExistence type="predicted"/>